<evidence type="ECO:0000256" key="3">
    <source>
        <dbReference type="ARBA" id="ARBA00022448"/>
    </source>
</evidence>
<evidence type="ECO:0000256" key="7">
    <source>
        <dbReference type="ARBA" id="ARBA00022989"/>
    </source>
</evidence>
<evidence type="ECO:0000256" key="2">
    <source>
        <dbReference type="ARBA" id="ARBA00006742"/>
    </source>
</evidence>
<keyword evidence="7" id="KW-1133">Transmembrane helix</keyword>
<dbReference type="AlphaFoldDB" id="A0A2N3G824"/>
<keyword evidence="9" id="KW-0472">Membrane</keyword>
<keyword evidence="3" id="KW-0813">Transport</keyword>
<comment type="subcellular location">
    <subcellularLocation>
        <location evidence="1">Cell membrane</location>
        <topology evidence="1">Single-pass membrane protein</topology>
    </subcellularLocation>
</comment>
<evidence type="ECO:0000256" key="5">
    <source>
        <dbReference type="ARBA" id="ARBA00022692"/>
    </source>
</evidence>
<evidence type="ECO:0000256" key="6">
    <source>
        <dbReference type="ARBA" id="ARBA00022927"/>
    </source>
</evidence>
<accession>A0A2N3G824</accession>
<organism evidence="10 11">
    <name type="scientific">Candidatus Anoxymicrobium japonicum</name>
    <dbReference type="NCBI Taxonomy" id="2013648"/>
    <lineage>
        <taxon>Bacteria</taxon>
        <taxon>Bacillati</taxon>
        <taxon>Actinomycetota</taxon>
        <taxon>Candidatus Geothermincolia</taxon>
        <taxon>Candidatus Geothermincolales</taxon>
        <taxon>Candidatus Anoxymicrobiaceae</taxon>
        <taxon>Candidatus Anoxymicrobium</taxon>
    </lineage>
</organism>
<name>A0A2N3G824_9ACTN</name>
<dbReference type="Pfam" id="PF02699">
    <property type="entry name" value="YajC"/>
    <property type="match status" value="1"/>
</dbReference>
<protein>
    <submittedName>
        <fullName evidence="10">Preprotein translocase subunit YajC</fullName>
    </submittedName>
</protein>
<evidence type="ECO:0000313" key="10">
    <source>
        <dbReference type="EMBL" id="PKQ28861.1"/>
    </source>
</evidence>
<proteinExistence type="inferred from homology"/>
<dbReference type="PANTHER" id="PTHR33909">
    <property type="entry name" value="SEC TRANSLOCON ACCESSORY COMPLEX SUBUNIT YAJC"/>
    <property type="match status" value="1"/>
</dbReference>
<keyword evidence="6" id="KW-0653">Protein transport</keyword>
<evidence type="ECO:0000256" key="1">
    <source>
        <dbReference type="ARBA" id="ARBA00004162"/>
    </source>
</evidence>
<gene>
    <name evidence="10" type="primary">yajC</name>
    <name evidence="10" type="ORF">CVT63_00825</name>
</gene>
<comment type="similarity">
    <text evidence="2">Belongs to the YajC family.</text>
</comment>
<comment type="caution">
    <text evidence="10">The sequence shown here is derived from an EMBL/GenBank/DDBJ whole genome shotgun (WGS) entry which is preliminary data.</text>
</comment>
<dbReference type="EMBL" id="PHEX01000004">
    <property type="protein sequence ID" value="PKQ28861.1"/>
    <property type="molecule type" value="Genomic_DNA"/>
</dbReference>
<reference evidence="10 11" key="1">
    <citation type="journal article" date="2017" name="ISME J.">
        <title>Potential for microbial H2 and metal transformations associated with novel bacteria and archaea in deep terrestrial subsurface sediments.</title>
        <authorList>
            <person name="Hernsdorf A.W."/>
            <person name="Amano Y."/>
            <person name="Miyakawa K."/>
            <person name="Ise K."/>
            <person name="Suzuki Y."/>
            <person name="Anantharaman K."/>
            <person name="Probst A."/>
            <person name="Burstein D."/>
            <person name="Thomas B.C."/>
            <person name="Banfield J.F."/>
        </authorList>
    </citation>
    <scope>NUCLEOTIDE SEQUENCE [LARGE SCALE GENOMIC DNA]</scope>
    <source>
        <strain evidence="10">HGW-Actinobacteria-3</strain>
    </source>
</reference>
<evidence type="ECO:0000256" key="9">
    <source>
        <dbReference type="ARBA" id="ARBA00023136"/>
    </source>
</evidence>
<sequence length="99" mass="11352">MWVILGLMFLVMYFVLYRPQKKRAAEAQDMLAELEKGDEVMTIGGIHGIVKKLSDDTVVVEVDRDVRMTFSRSAIARNLTVREAVEEEEESAEEDEEDE</sequence>
<dbReference type="Proteomes" id="UP000233654">
    <property type="component" value="Unassembled WGS sequence"/>
</dbReference>
<dbReference type="NCBIfam" id="TIGR00739">
    <property type="entry name" value="yajC"/>
    <property type="match status" value="1"/>
</dbReference>
<dbReference type="GO" id="GO:0015031">
    <property type="term" value="P:protein transport"/>
    <property type="evidence" value="ECO:0007669"/>
    <property type="project" value="UniProtKB-KW"/>
</dbReference>
<evidence type="ECO:0000256" key="4">
    <source>
        <dbReference type="ARBA" id="ARBA00022475"/>
    </source>
</evidence>
<keyword evidence="4" id="KW-1003">Cell membrane</keyword>
<evidence type="ECO:0000313" key="11">
    <source>
        <dbReference type="Proteomes" id="UP000233654"/>
    </source>
</evidence>
<dbReference type="GO" id="GO:0005886">
    <property type="term" value="C:plasma membrane"/>
    <property type="evidence" value="ECO:0007669"/>
    <property type="project" value="UniProtKB-SubCell"/>
</dbReference>
<dbReference type="InterPro" id="IPR003849">
    <property type="entry name" value="Preprotein_translocase_YajC"/>
</dbReference>
<dbReference type="PANTHER" id="PTHR33909:SF1">
    <property type="entry name" value="SEC TRANSLOCON ACCESSORY COMPLEX SUBUNIT YAJC"/>
    <property type="match status" value="1"/>
</dbReference>
<keyword evidence="8" id="KW-0811">Translocation</keyword>
<keyword evidence="5" id="KW-0812">Transmembrane</keyword>
<evidence type="ECO:0000256" key="8">
    <source>
        <dbReference type="ARBA" id="ARBA00023010"/>
    </source>
</evidence>
<dbReference type="SMART" id="SM01323">
    <property type="entry name" value="YajC"/>
    <property type="match status" value="1"/>
</dbReference>